<dbReference type="RefSeq" id="WP_181354299.1">
    <property type="nucleotide sequence ID" value="NZ_JABJWZ010000086.1"/>
</dbReference>
<dbReference type="EMBL" id="JABJWZ010000086">
    <property type="protein sequence ID" value="MBB1254057.1"/>
    <property type="molecule type" value="Genomic_DNA"/>
</dbReference>
<reference evidence="2" key="2">
    <citation type="journal article" name="Syst. Appl. Microbiol.">
        <title>Streptomyces alkaliterrae sp. nov., isolated from an alkaline soil, and emended descriptions of Streptomyces alkaliphilus, Streptomyces calidiresistens and Streptomyces durbertensis.</title>
        <authorList>
            <person name="Swiecimska M."/>
            <person name="Golinska P."/>
            <person name="Nouioui I."/>
            <person name="Wypij M."/>
            <person name="Rai M."/>
            <person name="Sangal V."/>
            <person name="Goodfellow M."/>
        </authorList>
    </citation>
    <scope>NUCLEOTIDE SEQUENCE</scope>
    <source>
        <strain evidence="2">OF3</strain>
        <strain evidence="3">OF8</strain>
    </source>
</reference>
<keyword evidence="1" id="KW-0472">Membrane</keyword>
<evidence type="ECO:0000313" key="3">
    <source>
        <dbReference type="EMBL" id="MBB1260699.1"/>
    </source>
</evidence>
<feature type="transmembrane region" description="Helical" evidence="1">
    <location>
        <begin position="39"/>
        <end position="57"/>
    </location>
</feature>
<gene>
    <name evidence="2" type="ORF">H3146_11860</name>
    <name evidence="3" type="ORF">H3147_17990</name>
</gene>
<dbReference type="AlphaFoldDB" id="A0A7W3WKI3"/>
<keyword evidence="1" id="KW-0812">Transmembrane</keyword>
<organism evidence="2 5">
    <name type="scientific">Streptomyces alkaliterrae</name>
    <dbReference type="NCBI Taxonomy" id="2213162"/>
    <lineage>
        <taxon>Bacteria</taxon>
        <taxon>Bacillati</taxon>
        <taxon>Actinomycetota</taxon>
        <taxon>Actinomycetes</taxon>
        <taxon>Kitasatosporales</taxon>
        <taxon>Streptomycetaceae</taxon>
        <taxon>Streptomyces</taxon>
    </lineage>
</organism>
<keyword evidence="1" id="KW-1133">Transmembrane helix</keyword>
<dbReference type="Proteomes" id="UP000517765">
    <property type="component" value="Unassembled WGS sequence"/>
</dbReference>
<protein>
    <submittedName>
        <fullName evidence="2">Uncharacterized protein</fullName>
    </submittedName>
</protein>
<evidence type="ECO:0000313" key="2">
    <source>
        <dbReference type="EMBL" id="MBB1254057.1"/>
    </source>
</evidence>
<sequence length="91" mass="9860">MPRMRVGKGFSDDPHDHFGAEYTHSERVLEVHIHNRTRAAVQSFIFGGVITVVGFGARESTHGLVALVGLSVLAFGVYSLIAASILRGRRG</sequence>
<accession>A0A7W3WKI3</accession>
<evidence type="ECO:0000256" key="1">
    <source>
        <dbReference type="SAM" id="Phobius"/>
    </source>
</evidence>
<proteinExistence type="predicted"/>
<evidence type="ECO:0000313" key="4">
    <source>
        <dbReference type="Proteomes" id="UP000517765"/>
    </source>
</evidence>
<reference evidence="4 5" key="1">
    <citation type="submission" date="2020-05" db="EMBL/GenBank/DDBJ databases">
        <title>Classification of alakaliphilic streptomycetes isolated from an alkaline soil next to Lonar Crater, India and a proposal for the recognition of Streptomyces alkaliterrae sp. nov.</title>
        <authorList>
            <person name="Golinska P."/>
        </authorList>
    </citation>
    <scope>NUCLEOTIDE SEQUENCE [LARGE SCALE GENOMIC DNA]</scope>
    <source>
        <strain evidence="5">OF3</strain>
        <strain evidence="4">OF8</strain>
    </source>
</reference>
<feature type="transmembrane region" description="Helical" evidence="1">
    <location>
        <begin position="63"/>
        <end position="86"/>
    </location>
</feature>
<dbReference type="EMBL" id="JABJXA010000113">
    <property type="protein sequence ID" value="MBB1260699.1"/>
    <property type="molecule type" value="Genomic_DNA"/>
</dbReference>
<dbReference type="Proteomes" id="UP000525686">
    <property type="component" value="Unassembled WGS sequence"/>
</dbReference>
<name>A0A7W3WKI3_9ACTN</name>
<comment type="caution">
    <text evidence="2">The sequence shown here is derived from an EMBL/GenBank/DDBJ whole genome shotgun (WGS) entry which is preliminary data.</text>
</comment>
<evidence type="ECO:0000313" key="5">
    <source>
        <dbReference type="Proteomes" id="UP000525686"/>
    </source>
</evidence>